<reference evidence="4" key="1">
    <citation type="submission" date="2021-01" db="EMBL/GenBank/DDBJ databases">
        <title>Genomic Encyclopedia of Type Strains, Phase IV (KMG-IV): sequencing the most valuable type-strain genomes for metagenomic binning, comparative biology and taxonomic classification.</title>
        <authorList>
            <person name="Goeker M."/>
        </authorList>
    </citation>
    <scope>NUCLEOTIDE SEQUENCE</scope>
    <source>
        <strain evidence="4">DSM 21943</strain>
    </source>
</reference>
<sequence>MSHPLMDVISLGKQPPPCDSLIKIEMNQVSEGIAEAVWTPDEQMLNGNGVIMGGFISSAADVVIAYAISSLVNEKQTFASVNLTTTFHRPALPGQINVTAIVKKFGKTMSYVTAELMQNGKLVASAASSVLVQEVND</sequence>
<dbReference type="SUPFAM" id="SSF54637">
    <property type="entry name" value="Thioesterase/thiol ester dehydrase-isomerase"/>
    <property type="match status" value="1"/>
</dbReference>
<dbReference type="Gene3D" id="3.10.129.10">
    <property type="entry name" value="Hotdog Thioesterase"/>
    <property type="match status" value="1"/>
</dbReference>
<protein>
    <submittedName>
        <fullName evidence="4">Uncharacterized protein (TIGR00369 family)</fullName>
    </submittedName>
</protein>
<evidence type="ECO:0000259" key="3">
    <source>
        <dbReference type="Pfam" id="PF03061"/>
    </source>
</evidence>
<dbReference type="InterPro" id="IPR006683">
    <property type="entry name" value="Thioestr_dom"/>
</dbReference>
<dbReference type="NCBIfam" id="TIGR00369">
    <property type="entry name" value="unchar_dom_1"/>
    <property type="match status" value="1"/>
</dbReference>
<dbReference type="PANTHER" id="PTHR21660">
    <property type="entry name" value="THIOESTERASE SUPERFAMILY MEMBER-RELATED"/>
    <property type="match status" value="1"/>
</dbReference>
<dbReference type="Proteomes" id="UP001179280">
    <property type="component" value="Unassembled WGS sequence"/>
</dbReference>
<evidence type="ECO:0000313" key="5">
    <source>
        <dbReference type="Proteomes" id="UP001179280"/>
    </source>
</evidence>
<comment type="caution">
    <text evidence="4">The sequence shown here is derived from an EMBL/GenBank/DDBJ whole genome shotgun (WGS) entry which is preliminary data.</text>
</comment>
<comment type="similarity">
    <text evidence="1">Belongs to the thioesterase PaaI family.</text>
</comment>
<proteinExistence type="inferred from homology"/>
<name>A0ABS2SX20_9BACI</name>
<organism evidence="4 5">
    <name type="scientific">Shouchella xiaoxiensis</name>
    <dbReference type="NCBI Taxonomy" id="766895"/>
    <lineage>
        <taxon>Bacteria</taxon>
        <taxon>Bacillati</taxon>
        <taxon>Bacillota</taxon>
        <taxon>Bacilli</taxon>
        <taxon>Bacillales</taxon>
        <taxon>Bacillaceae</taxon>
        <taxon>Shouchella</taxon>
    </lineage>
</organism>
<dbReference type="InterPro" id="IPR003736">
    <property type="entry name" value="PAAI_dom"/>
</dbReference>
<accession>A0ABS2SX20</accession>
<dbReference type="Pfam" id="PF03061">
    <property type="entry name" value="4HBT"/>
    <property type="match status" value="1"/>
</dbReference>
<evidence type="ECO:0000256" key="1">
    <source>
        <dbReference type="ARBA" id="ARBA00008324"/>
    </source>
</evidence>
<evidence type="ECO:0000313" key="4">
    <source>
        <dbReference type="EMBL" id="MBM7840083.1"/>
    </source>
</evidence>
<gene>
    <name evidence="4" type="ORF">JOC54_003363</name>
</gene>
<dbReference type="InterPro" id="IPR039298">
    <property type="entry name" value="ACOT13"/>
</dbReference>
<dbReference type="PANTHER" id="PTHR21660:SF1">
    <property type="entry name" value="ACYL-COENZYME A THIOESTERASE 13"/>
    <property type="match status" value="1"/>
</dbReference>
<evidence type="ECO:0000256" key="2">
    <source>
        <dbReference type="ARBA" id="ARBA00022801"/>
    </source>
</evidence>
<feature type="domain" description="Thioesterase" evidence="3">
    <location>
        <begin position="48"/>
        <end position="120"/>
    </location>
</feature>
<keyword evidence="2" id="KW-0378">Hydrolase</keyword>
<dbReference type="InterPro" id="IPR029069">
    <property type="entry name" value="HotDog_dom_sf"/>
</dbReference>
<dbReference type="CDD" id="cd03443">
    <property type="entry name" value="PaaI_thioesterase"/>
    <property type="match status" value="1"/>
</dbReference>
<dbReference type="RefSeq" id="WP_035418815.1">
    <property type="nucleotide sequence ID" value="NZ_JAFBCV010000011.1"/>
</dbReference>
<keyword evidence="5" id="KW-1185">Reference proteome</keyword>
<dbReference type="EMBL" id="JAFBCV010000011">
    <property type="protein sequence ID" value="MBM7840083.1"/>
    <property type="molecule type" value="Genomic_DNA"/>
</dbReference>